<keyword evidence="1" id="KW-0732">Signal</keyword>
<dbReference type="EMBL" id="GBXM01069645">
    <property type="protein sequence ID" value="JAH38932.1"/>
    <property type="molecule type" value="Transcribed_RNA"/>
</dbReference>
<dbReference type="AlphaFoldDB" id="A0A0E9SCG8"/>
<protein>
    <submittedName>
        <fullName evidence="2">Uncharacterized protein</fullName>
    </submittedName>
</protein>
<feature type="signal peptide" evidence="1">
    <location>
        <begin position="1"/>
        <end position="25"/>
    </location>
</feature>
<reference evidence="2" key="2">
    <citation type="journal article" date="2015" name="Fish Shellfish Immunol.">
        <title>Early steps in the European eel (Anguilla anguilla)-Vibrio vulnificus interaction in the gills: Role of the RtxA13 toxin.</title>
        <authorList>
            <person name="Callol A."/>
            <person name="Pajuelo D."/>
            <person name="Ebbesson L."/>
            <person name="Teles M."/>
            <person name="MacKenzie S."/>
            <person name="Amaro C."/>
        </authorList>
    </citation>
    <scope>NUCLEOTIDE SEQUENCE</scope>
</reference>
<name>A0A0E9SCG8_ANGAN</name>
<evidence type="ECO:0000313" key="2">
    <source>
        <dbReference type="EMBL" id="JAH38932.1"/>
    </source>
</evidence>
<feature type="chain" id="PRO_5002432807" evidence="1">
    <location>
        <begin position="26"/>
        <end position="61"/>
    </location>
</feature>
<proteinExistence type="predicted"/>
<evidence type="ECO:0000256" key="1">
    <source>
        <dbReference type="SAM" id="SignalP"/>
    </source>
</evidence>
<reference evidence="2" key="1">
    <citation type="submission" date="2014-11" db="EMBL/GenBank/DDBJ databases">
        <authorList>
            <person name="Amaro Gonzalez C."/>
        </authorList>
    </citation>
    <scope>NUCLEOTIDE SEQUENCE</scope>
</reference>
<accession>A0A0E9SCG8</accession>
<organism evidence="2">
    <name type="scientific">Anguilla anguilla</name>
    <name type="common">European freshwater eel</name>
    <name type="synonym">Muraena anguilla</name>
    <dbReference type="NCBI Taxonomy" id="7936"/>
    <lineage>
        <taxon>Eukaryota</taxon>
        <taxon>Metazoa</taxon>
        <taxon>Chordata</taxon>
        <taxon>Craniata</taxon>
        <taxon>Vertebrata</taxon>
        <taxon>Euteleostomi</taxon>
        <taxon>Actinopterygii</taxon>
        <taxon>Neopterygii</taxon>
        <taxon>Teleostei</taxon>
        <taxon>Anguilliformes</taxon>
        <taxon>Anguillidae</taxon>
        <taxon>Anguilla</taxon>
    </lineage>
</organism>
<sequence length="61" mass="7085">MYCIFKMDLHFLCVILSVLLDFSSCLTPICAVRQTSASPERKLICWHISHRKITFSQPNLK</sequence>